<protein>
    <recommendedName>
        <fullName evidence="2">Leucine-rich repeat protein</fullName>
    </recommendedName>
</protein>
<gene>
    <name evidence="1" type="ORF">Hyperionvirus1_198</name>
</gene>
<dbReference type="SUPFAM" id="SSF52047">
    <property type="entry name" value="RNI-like"/>
    <property type="match status" value="2"/>
</dbReference>
<evidence type="ECO:0008006" key="2">
    <source>
        <dbReference type="Google" id="ProtNLM"/>
    </source>
</evidence>
<name>A0A3G5ABD0_9VIRU</name>
<dbReference type="Gene3D" id="3.80.10.10">
    <property type="entry name" value="Ribonuclease Inhibitor"/>
    <property type="match status" value="2"/>
</dbReference>
<evidence type="ECO:0000313" key="1">
    <source>
        <dbReference type="EMBL" id="AYV82619.1"/>
    </source>
</evidence>
<accession>A0A3G5ABD0</accession>
<dbReference type="InterPro" id="IPR032675">
    <property type="entry name" value="LRR_dom_sf"/>
</dbReference>
<reference evidence="1" key="1">
    <citation type="submission" date="2018-10" db="EMBL/GenBank/DDBJ databases">
        <title>Hidden diversity of soil giant viruses.</title>
        <authorList>
            <person name="Schulz F."/>
            <person name="Alteio L."/>
            <person name="Goudeau D."/>
            <person name="Ryan E.M."/>
            <person name="Malmstrom R.R."/>
            <person name="Blanchard J."/>
            <person name="Woyke T."/>
        </authorList>
    </citation>
    <scope>NUCLEOTIDE SEQUENCE</scope>
    <source>
        <strain evidence="1">HYV1</strain>
    </source>
</reference>
<dbReference type="EMBL" id="MK072383">
    <property type="protein sequence ID" value="AYV82619.1"/>
    <property type="molecule type" value="Genomic_DNA"/>
</dbReference>
<proteinExistence type="predicted"/>
<sequence length="446" mass="52304">MFKRPKRIHHAIFNIPVEAICEYLNIDDMVTLRRTHHFFYEKYCQRGRPVIHLSFHDYQQSVYSNLVRQFPKAKLVVPQYRNELLVHTFAAKYANFISIDLSYVNYIRNNISTFTNLTYLCLYRCNAITTELANLTQLEELNLSDNCRVLGLSLQKLTRLRKLHLDNNLMINDYDIVSLPIRSLSLRNNRVITPYILGELNLTQLHICKNSVLSKDMSKCTTLIDLELDAWADYIKEMTHLRKLTIYNIQASVTIPPLVLLETLIVKNRSRGIIDFGLCKNLLHLEVTDYFHRIELSGVTNLTYLYVGEQERQESFNLDVSLLKNLKKLIIDTDNYDRNLDIACLRSLISLEINRGVLNSLVANENLRSLAIKMYPRVDDVSLGALTNLKYLYLWRLGGISVSCFKKLHNLFLVEIDYYERDERILFLEKRDVIVRHLSVWNIYKN</sequence>
<organism evidence="1">
    <name type="scientific">Hyperionvirus sp</name>
    <dbReference type="NCBI Taxonomy" id="2487770"/>
    <lineage>
        <taxon>Viruses</taxon>
        <taxon>Varidnaviria</taxon>
        <taxon>Bamfordvirae</taxon>
        <taxon>Nucleocytoviricota</taxon>
        <taxon>Megaviricetes</taxon>
        <taxon>Imitervirales</taxon>
        <taxon>Mimiviridae</taxon>
        <taxon>Klosneuvirinae</taxon>
    </lineage>
</organism>